<evidence type="ECO:0000256" key="1">
    <source>
        <dbReference type="ARBA" id="ARBA00005578"/>
    </source>
</evidence>
<comment type="similarity">
    <text evidence="1 2">Belongs to the BolA/IbaG family.</text>
</comment>
<evidence type="ECO:0000313" key="4">
    <source>
        <dbReference type="Proteomes" id="UP000292082"/>
    </source>
</evidence>
<reference evidence="3 4" key="1">
    <citation type="submission" date="2019-01" db="EMBL/GenBank/DDBJ databases">
        <title>Draft genome sequences of three monokaryotic isolates of the white-rot basidiomycete fungus Dichomitus squalens.</title>
        <authorList>
            <consortium name="DOE Joint Genome Institute"/>
            <person name="Lopez S.C."/>
            <person name="Andreopoulos B."/>
            <person name="Pangilinan J."/>
            <person name="Lipzen A."/>
            <person name="Riley R."/>
            <person name="Ahrendt S."/>
            <person name="Ng V."/>
            <person name="Barry K."/>
            <person name="Daum C."/>
            <person name="Grigoriev I.V."/>
            <person name="Hilden K.S."/>
            <person name="Makela M.R."/>
            <person name="de Vries R.P."/>
        </authorList>
    </citation>
    <scope>NUCLEOTIDE SEQUENCE [LARGE SCALE GENOMIC DNA]</scope>
    <source>
        <strain evidence="3 4">CBS 464.89</strain>
    </source>
</reference>
<gene>
    <name evidence="3" type="ORF">BD310DRAFT_957121</name>
</gene>
<dbReference type="InterPro" id="IPR036065">
    <property type="entry name" value="BolA-like_sf"/>
</dbReference>
<evidence type="ECO:0000313" key="3">
    <source>
        <dbReference type="EMBL" id="TBU61345.1"/>
    </source>
</evidence>
<dbReference type="InterPro" id="IPR002634">
    <property type="entry name" value="BolA"/>
</dbReference>
<protein>
    <submittedName>
        <fullName evidence="3">Bola-like protein</fullName>
    </submittedName>
</protein>
<dbReference type="STRING" id="114155.A0A4Q9PB69"/>
<dbReference type="PANTHER" id="PTHR46188">
    <property type="entry name" value="BOLA-LIKE PROTEIN 3"/>
    <property type="match status" value="1"/>
</dbReference>
<keyword evidence="4" id="KW-1185">Reference proteome</keyword>
<dbReference type="PANTHER" id="PTHR46188:SF1">
    <property type="entry name" value="BOLA-LIKE PROTEIN 3"/>
    <property type="match status" value="1"/>
</dbReference>
<dbReference type="GO" id="GO:0005759">
    <property type="term" value="C:mitochondrial matrix"/>
    <property type="evidence" value="ECO:0007669"/>
    <property type="project" value="TreeGrafter"/>
</dbReference>
<dbReference type="EMBL" id="ML145099">
    <property type="protein sequence ID" value="TBU61345.1"/>
    <property type="molecule type" value="Genomic_DNA"/>
</dbReference>
<organism evidence="3 4">
    <name type="scientific">Dichomitus squalens</name>
    <dbReference type="NCBI Taxonomy" id="114155"/>
    <lineage>
        <taxon>Eukaryota</taxon>
        <taxon>Fungi</taxon>
        <taxon>Dikarya</taxon>
        <taxon>Basidiomycota</taxon>
        <taxon>Agaricomycotina</taxon>
        <taxon>Agaricomycetes</taxon>
        <taxon>Polyporales</taxon>
        <taxon>Polyporaceae</taxon>
        <taxon>Dichomitus</taxon>
    </lineage>
</organism>
<proteinExistence type="inferred from homology"/>
<accession>A0A4Q9PB69</accession>
<dbReference type="Proteomes" id="UP000292082">
    <property type="component" value="Unassembled WGS sequence"/>
</dbReference>
<sequence>MLSLVLTRRIARPSLANSAFSFARWYSAAQANFSTDSERLIHQKLTEKFKPTELHVEDVSGGCGTFYNIIIASEEFKGLPLVKQQRLVNQTLKEEIKGIHGLQASRKLFICSVA</sequence>
<dbReference type="Pfam" id="PF01722">
    <property type="entry name" value="BolA"/>
    <property type="match status" value="1"/>
</dbReference>
<dbReference type="SUPFAM" id="SSF82657">
    <property type="entry name" value="BolA-like"/>
    <property type="match status" value="1"/>
</dbReference>
<dbReference type="Gene3D" id="3.10.20.90">
    <property type="entry name" value="Phosphatidylinositol 3-kinase Catalytic Subunit, Chain A, domain 1"/>
    <property type="match status" value="1"/>
</dbReference>
<evidence type="ECO:0000256" key="2">
    <source>
        <dbReference type="RuleBase" id="RU003860"/>
    </source>
</evidence>
<dbReference type="InterPro" id="IPR052275">
    <property type="entry name" value="Mt_Fe-S_assembly_factor"/>
</dbReference>
<dbReference type="AlphaFoldDB" id="A0A4Q9PB69"/>
<name>A0A4Q9PB69_9APHY</name>